<dbReference type="GO" id="GO:0004826">
    <property type="term" value="F:phenylalanine-tRNA ligase activity"/>
    <property type="evidence" value="ECO:0007669"/>
    <property type="project" value="InterPro"/>
</dbReference>
<organism evidence="2 3">
    <name type="scientific">Pseudomyxococcus hansupus</name>
    <dbReference type="NCBI Taxonomy" id="1297742"/>
    <lineage>
        <taxon>Bacteria</taxon>
        <taxon>Pseudomonadati</taxon>
        <taxon>Myxococcota</taxon>
        <taxon>Myxococcia</taxon>
        <taxon>Myxococcales</taxon>
        <taxon>Cystobacterineae</taxon>
        <taxon>Myxococcaceae</taxon>
        <taxon>Pseudomyxococcus</taxon>
    </lineage>
</organism>
<dbReference type="STRING" id="1297742.A176_006388"/>
<dbReference type="Gene3D" id="3.50.40.10">
    <property type="entry name" value="Phenylalanyl-trna Synthetase, Chain B, domain 3"/>
    <property type="match status" value="1"/>
</dbReference>
<dbReference type="Proteomes" id="UP000009026">
    <property type="component" value="Chromosome"/>
</dbReference>
<protein>
    <recommendedName>
        <fullName evidence="1">B3/B4 tRNA-binding domain-containing protein</fullName>
    </recommendedName>
</protein>
<proteinExistence type="predicted"/>
<dbReference type="EMBL" id="CP012109">
    <property type="protein sequence ID" value="AKQ69476.1"/>
    <property type="molecule type" value="Genomic_DNA"/>
</dbReference>
<dbReference type="PATRIC" id="fig|1297742.4.peg.6476"/>
<dbReference type="InterPro" id="IPR005146">
    <property type="entry name" value="B3/B4_tRNA-bd"/>
</dbReference>
<dbReference type="AlphaFoldDB" id="A0A0H4X1C4"/>
<evidence type="ECO:0000313" key="2">
    <source>
        <dbReference type="EMBL" id="AKQ69476.1"/>
    </source>
</evidence>
<gene>
    <name evidence="2" type="ORF">A176_006388</name>
</gene>
<dbReference type="RefSeq" id="WP_002636037.1">
    <property type="nucleotide sequence ID" value="NZ_CP012109.1"/>
</dbReference>
<dbReference type="eggNOG" id="COG3382">
    <property type="taxonomic scope" value="Bacteria"/>
</dbReference>
<dbReference type="SMART" id="SM00873">
    <property type="entry name" value="B3_4"/>
    <property type="match status" value="1"/>
</dbReference>
<dbReference type="PANTHER" id="PTHR39209:SF2">
    <property type="entry name" value="CYTOPLASMIC PROTEIN"/>
    <property type="match status" value="1"/>
</dbReference>
<reference evidence="2 3" key="1">
    <citation type="journal article" date="2016" name="PLoS ONE">
        <title>Complete Genome Sequence and Comparative Genomics of a Novel Myxobacterium Myxococcus hansupus.</title>
        <authorList>
            <person name="Sharma G."/>
            <person name="Narwani T."/>
            <person name="Subramanian S."/>
        </authorList>
    </citation>
    <scope>NUCLEOTIDE SEQUENCE [LARGE SCALE GENOMIC DNA]</scope>
    <source>
        <strain evidence="3">mixupus</strain>
    </source>
</reference>
<dbReference type="Pfam" id="PF03483">
    <property type="entry name" value="B3_4"/>
    <property type="match status" value="1"/>
</dbReference>
<dbReference type="OrthoDB" id="276580at2"/>
<dbReference type="SUPFAM" id="SSF56037">
    <property type="entry name" value="PheT/TilS domain"/>
    <property type="match status" value="1"/>
</dbReference>
<sequence length="208" mass="21812">MLTVDAHPSLDTLAFTTTFPGPLGTLPSPEWLVALLKPGATAPLSSDDTVRGAIRDMLRHGGYKPTGRGKPASEYLVRASGDGSLGAINLAVDVCNAVSLHSGLPISVVDLDRAAAPFRVGVASEGAQYVFNASGQSIDLAGLLCLFDAEGPCANAVKDAQRTKTNADTRRTLTVLWGAKALGDRTARAFGWYRELLERAGATVEPLH</sequence>
<keyword evidence="3" id="KW-1185">Reference proteome</keyword>
<dbReference type="GO" id="GO:0003723">
    <property type="term" value="F:RNA binding"/>
    <property type="evidence" value="ECO:0007669"/>
    <property type="project" value="InterPro"/>
</dbReference>
<dbReference type="KEGG" id="mym:A176_006388"/>
<evidence type="ECO:0000313" key="3">
    <source>
        <dbReference type="Proteomes" id="UP000009026"/>
    </source>
</evidence>
<name>A0A0H4X1C4_9BACT</name>
<accession>A0A0H4X1C4</accession>
<evidence type="ECO:0000259" key="1">
    <source>
        <dbReference type="SMART" id="SM00873"/>
    </source>
</evidence>
<dbReference type="PANTHER" id="PTHR39209">
    <property type="match status" value="1"/>
</dbReference>
<dbReference type="InterPro" id="IPR020825">
    <property type="entry name" value="Phe-tRNA_synthase-like_B3/B4"/>
</dbReference>
<feature type="domain" description="B3/B4 tRNA-binding" evidence="1">
    <location>
        <begin position="52"/>
        <end position="202"/>
    </location>
</feature>